<feature type="compositionally biased region" description="Polar residues" evidence="1">
    <location>
        <begin position="64"/>
        <end position="80"/>
    </location>
</feature>
<evidence type="ECO:0000313" key="3">
    <source>
        <dbReference type="Proteomes" id="UP000735302"/>
    </source>
</evidence>
<dbReference type="EMBL" id="BLXT01005154">
    <property type="protein sequence ID" value="GFO20452.1"/>
    <property type="molecule type" value="Genomic_DNA"/>
</dbReference>
<accession>A0AAV4BM92</accession>
<evidence type="ECO:0000313" key="2">
    <source>
        <dbReference type="EMBL" id="GFO20452.1"/>
    </source>
</evidence>
<proteinExistence type="predicted"/>
<keyword evidence="3" id="KW-1185">Reference proteome</keyword>
<reference evidence="2 3" key="1">
    <citation type="journal article" date="2021" name="Elife">
        <title>Chloroplast acquisition without the gene transfer in kleptoplastic sea slugs, Plakobranchus ocellatus.</title>
        <authorList>
            <person name="Maeda T."/>
            <person name="Takahashi S."/>
            <person name="Yoshida T."/>
            <person name="Shimamura S."/>
            <person name="Takaki Y."/>
            <person name="Nagai Y."/>
            <person name="Toyoda A."/>
            <person name="Suzuki Y."/>
            <person name="Arimoto A."/>
            <person name="Ishii H."/>
            <person name="Satoh N."/>
            <person name="Nishiyama T."/>
            <person name="Hasebe M."/>
            <person name="Maruyama T."/>
            <person name="Minagawa J."/>
            <person name="Obokata J."/>
            <person name="Shigenobu S."/>
        </authorList>
    </citation>
    <scope>NUCLEOTIDE SEQUENCE [LARGE SCALE GENOMIC DNA]</scope>
</reference>
<dbReference type="Proteomes" id="UP000735302">
    <property type="component" value="Unassembled WGS sequence"/>
</dbReference>
<organism evidence="2 3">
    <name type="scientific">Plakobranchus ocellatus</name>
    <dbReference type="NCBI Taxonomy" id="259542"/>
    <lineage>
        <taxon>Eukaryota</taxon>
        <taxon>Metazoa</taxon>
        <taxon>Spiralia</taxon>
        <taxon>Lophotrochozoa</taxon>
        <taxon>Mollusca</taxon>
        <taxon>Gastropoda</taxon>
        <taxon>Heterobranchia</taxon>
        <taxon>Euthyneura</taxon>
        <taxon>Panpulmonata</taxon>
        <taxon>Sacoglossa</taxon>
        <taxon>Placobranchoidea</taxon>
        <taxon>Plakobranchidae</taxon>
        <taxon>Plakobranchus</taxon>
    </lineage>
</organism>
<evidence type="ECO:0000256" key="1">
    <source>
        <dbReference type="SAM" id="MobiDB-lite"/>
    </source>
</evidence>
<comment type="caution">
    <text evidence="2">The sequence shown here is derived from an EMBL/GenBank/DDBJ whole genome shotgun (WGS) entry which is preliminary data.</text>
</comment>
<name>A0AAV4BM92_9GAST</name>
<gene>
    <name evidence="2" type="ORF">PoB_004695700</name>
</gene>
<sequence>MGFLVVRIRVIALEICSRAVIPSFVAHVRRGQGQPVHNKLISDFQTLCQASASVAGLEPATEGSLRSQGRTRYATEQPTSPGIPGPERMTDCLLFKVILRLTN</sequence>
<evidence type="ECO:0008006" key="4">
    <source>
        <dbReference type="Google" id="ProtNLM"/>
    </source>
</evidence>
<protein>
    <recommendedName>
        <fullName evidence="4">Secreted protein</fullName>
    </recommendedName>
</protein>
<feature type="region of interest" description="Disordered" evidence="1">
    <location>
        <begin position="59"/>
        <end position="87"/>
    </location>
</feature>
<dbReference type="AlphaFoldDB" id="A0AAV4BM92"/>